<reference evidence="1 2" key="1">
    <citation type="journal article" date="2019" name="Int. J. Syst. Evol. Microbiol.">
        <title>The Draft Whole-Genome Sequence of the Antibiotic Producer Empedobacter haloabium ATCC 31962 Provides Indications for Its Taxonomic Reclassification.</title>
        <authorList>
            <person name="Miess H."/>
            <person name="Arlt P."/>
            <person name="Apel A.K."/>
            <person name="Weber T."/>
            <person name="Nieselt K."/>
            <person name="Hanssen F."/>
            <person name="Czemmel S."/>
            <person name="Nahnsen S."/>
            <person name="Gross H."/>
        </authorList>
    </citation>
    <scope>NUCLEOTIDE SEQUENCE [LARGE SCALE GENOMIC DNA]</scope>
    <source>
        <strain evidence="1 2">ATCC 31962</strain>
    </source>
</reference>
<accession>A0ABZ1UPX6</accession>
<organism evidence="1 2">
    <name type="scientific">[Empedobacter] haloabium</name>
    <dbReference type="NCBI Taxonomy" id="592317"/>
    <lineage>
        <taxon>Bacteria</taxon>
        <taxon>Pseudomonadati</taxon>
        <taxon>Pseudomonadota</taxon>
        <taxon>Betaproteobacteria</taxon>
        <taxon>Burkholderiales</taxon>
        <taxon>Oxalobacteraceae</taxon>
        <taxon>Telluria group</taxon>
        <taxon>Telluria group incertae sedis</taxon>
    </lineage>
</organism>
<dbReference type="Proteomes" id="UP000321323">
    <property type="component" value="Chromosome"/>
</dbReference>
<gene>
    <name evidence="1" type="ORF">E7V67_006780</name>
</gene>
<evidence type="ECO:0000313" key="2">
    <source>
        <dbReference type="Proteomes" id="UP000321323"/>
    </source>
</evidence>
<evidence type="ECO:0000313" key="1">
    <source>
        <dbReference type="EMBL" id="WUR14810.1"/>
    </source>
</evidence>
<dbReference type="SUPFAM" id="SSF52266">
    <property type="entry name" value="SGNH hydrolase"/>
    <property type="match status" value="1"/>
</dbReference>
<sequence>MRFILSVLGGVVLAALGLEATLQCLPVHSGVRMAQSSAATPYAHYLPGQSYVYSHGWALANMQRGTTSRDGFVHSKDIAAGANVLVTGDSFIESYMLRYEDTVQGRLDTALGKVYAPASSGNGLADALVLARHFLPLTHAKTMVVFVEPFDLRLIEYPAGRGHNYFGFDDGKVDIRHMPYVESNLKEKVLRSALLRYAYYNLKLPDWASGKVKPAEAASDNSTALAQHRARRDAALDYFFAELGKLQQQYGTRFVFLVDGDREAIYSQGKKTTWPAEDRAALLARLRTGGYAVADMQPVFERHWATYGERMDFLPMDGHWNRVAHALAAKELLPLLAK</sequence>
<protein>
    <recommendedName>
        <fullName evidence="3">AlgX/AlgJ SGNH hydrolase-like domain-containing protein</fullName>
    </recommendedName>
</protein>
<keyword evidence="2" id="KW-1185">Reference proteome</keyword>
<evidence type="ECO:0008006" key="3">
    <source>
        <dbReference type="Google" id="ProtNLM"/>
    </source>
</evidence>
<name>A0ABZ1UPX6_9BURK</name>
<dbReference type="EMBL" id="CP136508">
    <property type="protein sequence ID" value="WUR14810.1"/>
    <property type="molecule type" value="Genomic_DNA"/>
</dbReference>
<proteinExistence type="predicted"/>